<evidence type="ECO:0000259" key="4">
    <source>
        <dbReference type="PROSITE" id="PS50110"/>
    </source>
</evidence>
<name>A0ABV6A2S8_9PSEU</name>
<dbReference type="Proteomes" id="UP001589693">
    <property type="component" value="Unassembled WGS sequence"/>
</dbReference>
<gene>
    <name evidence="6" type="ORF">ACFFQA_26300</name>
</gene>
<dbReference type="InterPro" id="IPR039420">
    <property type="entry name" value="WalR-like"/>
</dbReference>
<dbReference type="SMART" id="SM00448">
    <property type="entry name" value="REC"/>
    <property type="match status" value="1"/>
</dbReference>
<proteinExistence type="predicted"/>
<keyword evidence="7" id="KW-1185">Reference proteome</keyword>
<feature type="modified residue" description="4-aspartylphosphate" evidence="2">
    <location>
        <position position="70"/>
    </location>
</feature>
<dbReference type="InterPro" id="IPR001789">
    <property type="entry name" value="Sig_transdc_resp-reg_receiver"/>
</dbReference>
<dbReference type="PROSITE" id="PS50110">
    <property type="entry name" value="RESPONSE_REGULATORY"/>
    <property type="match status" value="1"/>
</dbReference>
<dbReference type="SUPFAM" id="SSF52172">
    <property type="entry name" value="CheY-like"/>
    <property type="match status" value="1"/>
</dbReference>
<dbReference type="InterPro" id="IPR016032">
    <property type="entry name" value="Sig_transdc_resp-reg_C-effctor"/>
</dbReference>
<evidence type="ECO:0000256" key="1">
    <source>
        <dbReference type="ARBA" id="ARBA00023125"/>
    </source>
</evidence>
<reference evidence="6 7" key="1">
    <citation type="submission" date="2024-09" db="EMBL/GenBank/DDBJ databases">
        <authorList>
            <person name="Sun Q."/>
            <person name="Mori K."/>
        </authorList>
    </citation>
    <scope>NUCLEOTIDE SEQUENCE [LARGE SCALE GENOMIC DNA]</scope>
    <source>
        <strain evidence="6 7">TBRC 7907</strain>
    </source>
</reference>
<dbReference type="Pfam" id="PF00486">
    <property type="entry name" value="Trans_reg_C"/>
    <property type="match status" value="1"/>
</dbReference>
<dbReference type="PANTHER" id="PTHR48111">
    <property type="entry name" value="REGULATOR OF RPOS"/>
    <property type="match status" value="1"/>
</dbReference>
<dbReference type="Gene3D" id="3.40.50.2300">
    <property type="match status" value="1"/>
</dbReference>
<evidence type="ECO:0000313" key="7">
    <source>
        <dbReference type="Proteomes" id="UP001589693"/>
    </source>
</evidence>
<accession>A0ABV6A2S8</accession>
<dbReference type="Gene3D" id="1.10.10.10">
    <property type="entry name" value="Winged helix-like DNA-binding domain superfamily/Winged helix DNA-binding domain"/>
    <property type="match status" value="1"/>
</dbReference>
<keyword evidence="2" id="KW-0597">Phosphoprotein</keyword>
<evidence type="ECO:0000313" key="6">
    <source>
        <dbReference type="EMBL" id="MFB9907461.1"/>
    </source>
</evidence>
<comment type="caution">
    <text evidence="6">The sequence shown here is derived from an EMBL/GenBank/DDBJ whole genome shotgun (WGS) entry which is preliminary data.</text>
</comment>
<dbReference type="InterPro" id="IPR036388">
    <property type="entry name" value="WH-like_DNA-bd_sf"/>
</dbReference>
<dbReference type="InterPro" id="IPR001867">
    <property type="entry name" value="OmpR/PhoB-type_DNA-bd"/>
</dbReference>
<dbReference type="SMART" id="SM00862">
    <property type="entry name" value="Trans_reg_C"/>
    <property type="match status" value="1"/>
</dbReference>
<evidence type="ECO:0000259" key="5">
    <source>
        <dbReference type="PROSITE" id="PS51755"/>
    </source>
</evidence>
<keyword evidence="1 3" id="KW-0238">DNA-binding</keyword>
<protein>
    <submittedName>
        <fullName evidence="6">Response regulator transcription factor</fullName>
    </submittedName>
</protein>
<dbReference type="PANTHER" id="PTHR48111:SF28">
    <property type="entry name" value="TRANSCRIPTIONAL REGULATORY PROTEIN TCRX-RELATED"/>
    <property type="match status" value="1"/>
</dbReference>
<dbReference type="SUPFAM" id="SSF46894">
    <property type="entry name" value="C-terminal effector domain of the bipartite response regulators"/>
    <property type="match status" value="1"/>
</dbReference>
<organism evidence="6 7">
    <name type="scientific">Allokutzneria oryzae</name>
    <dbReference type="NCBI Taxonomy" id="1378989"/>
    <lineage>
        <taxon>Bacteria</taxon>
        <taxon>Bacillati</taxon>
        <taxon>Actinomycetota</taxon>
        <taxon>Actinomycetes</taxon>
        <taxon>Pseudonocardiales</taxon>
        <taxon>Pseudonocardiaceae</taxon>
        <taxon>Allokutzneria</taxon>
    </lineage>
</organism>
<feature type="domain" description="OmpR/PhoB-type" evidence="5">
    <location>
        <begin position="146"/>
        <end position="244"/>
    </location>
</feature>
<feature type="domain" description="Response regulatory" evidence="4">
    <location>
        <begin position="21"/>
        <end position="135"/>
    </location>
</feature>
<dbReference type="InterPro" id="IPR011006">
    <property type="entry name" value="CheY-like_superfamily"/>
</dbReference>
<sequence>MGVGGDTRVAEPDAAPVVRARVLVVDDEPHIVELLATTLRLSGHEVTTARSGQEALRLIEDERPELVILDVMLPDGDGFELCCTMRRRHPGVSVLFLTARDSTEDKVRGLGMGGDDYVTKPFSVAEVLARVQAVLRRTRGEAAVEEPVLRCADLELDERACEVRRAGEYVELSPTEFKLLRYLLVNAGRVLSKAQILDHVWRYDFGGDGSVVEKFISRLRHKIDTAGRVRLLHTVRGFGYSLRPPRA</sequence>
<feature type="DNA-binding region" description="OmpR/PhoB-type" evidence="3">
    <location>
        <begin position="146"/>
        <end position="244"/>
    </location>
</feature>
<evidence type="ECO:0000256" key="3">
    <source>
        <dbReference type="PROSITE-ProRule" id="PRU01091"/>
    </source>
</evidence>
<dbReference type="RefSeq" id="WP_377857589.1">
    <property type="nucleotide sequence ID" value="NZ_JBHLZU010000020.1"/>
</dbReference>
<dbReference type="CDD" id="cd00383">
    <property type="entry name" value="trans_reg_C"/>
    <property type="match status" value="1"/>
</dbReference>
<dbReference type="Pfam" id="PF00072">
    <property type="entry name" value="Response_reg"/>
    <property type="match status" value="1"/>
</dbReference>
<dbReference type="Gene3D" id="6.10.250.690">
    <property type="match status" value="1"/>
</dbReference>
<dbReference type="PROSITE" id="PS51755">
    <property type="entry name" value="OMPR_PHOB"/>
    <property type="match status" value="1"/>
</dbReference>
<dbReference type="EMBL" id="JBHLZU010000020">
    <property type="protein sequence ID" value="MFB9907461.1"/>
    <property type="molecule type" value="Genomic_DNA"/>
</dbReference>
<evidence type="ECO:0000256" key="2">
    <source>
        <dbReference type="PROSITE-ProRule" id="PRU00169"/>
    </source>
</evidence>